<accession>A0A1M4VL19</accession>
<sequence>MIEVVYMMKMKADNGLMLVDQHEFDFEIDHPNQLSDDYHEKICDFLLDLYEEEEEGLEPAYQFVNFSYQGAEKEVDLTNILQKTLQKRKNQES</sequence>
<dbReference type="Proteomes" id="UP000184476">
    <property type="component" value="Unassembled WGS sequence"/>
</dbReference>
<dbReference type="EMBL" id="FQVL01000002">
    <property type="protein sequence ID" value="SHE69522.1"/>
    <property type="molecule type" value="Genomic_DNA"/>
</dbReference>
<protein>
    <submittedName>
        <fullName evidence="1">Uncharacterized protein</fullName>
    </submittedName>
</protein>
<evidence type="ECO:0000313" key="1">
    <source>
        <dbReference type="EMBL" id="SHE69522.1"/>
    </source>
</evidence>
<name>A0A1M4VL19_9BACL</name>
<dbReference type="RefSeq" id="WP_073153983.1">
    <property type="nucleotide sequence ID" value="NZ_FQVL01000002.1"/>
</dbReference>
<keyword evidence="2" id="KW-1185">Reference proteome</keyword>
<dbReference type="AlphaFoldDB" id="A0A1M4VL19"/>
<reference evidence="1 2" key="1">
    <citation type="submission" date="2016-11" db="EMBL/GenBank/DDBJ databases">
        <authorList>
            <person name="Jaros S."/>
            <person name="Januszkiewicz K."/>
            <person name="Wedrychowicz H."/>
        </authorList>
    </citation>
    <scope>NUCLEOTIDE SEQUENCE [LARGE SCALE GENOMIC DNA]</scope>
    <source>
        <strain evidence="1 2">DSM 44666</strain>
    </source>
</reference>
<organism evidence="1 2">
    <name type="scientific">Seinonella peptonophila</name>
    <dbReference type="NCBI Taxonomy" id="112248"/>
    <lineage>
        <taxon>Bacteria</taxon>
        <taxon>Bacillati</taxon>
        <taxon>Bacillota</taxon>
        <taxon>Bacilli</taxon>
        <taxon>Bacillales</taxon>
        <taxon>Thermoactinomycetaceae</taxon>
        <taxon>Seinonella</taxon>
    </lineage>
</organism>
<gene>
    <name evidence="1" type="ORF">SAMN05444392_102408</name>
</gene>
<proteinExistence type="predicted"/>
<evidence type="ECO:0000313" key="2">
    <source>
        <dbReference type="Proteomes" id="UP000184476"/>
    </source>
</evidence>